<accession>A0A1W0WXY8</accession>
<organism evidence="3 4">
    <name type="scientific">Hypsibius exemplaris</name>
    <name type="common">Freshwater tardigrade</name>
    <dbReference type="NCBI Taxonomy" id="2072580"/>
    <lineage>
        <taxon>Eukaryota</taxon>
        <taxon>Metazoa</taxon>
        <taxon>Ecdysozoa</taxon>
        <taxon>Tardigrada</taxon>
        <taxon>Eutardigrada</taxon>
        <taxon>Parachela</taxon>
        <taxon>Hypsibioidea</taxon>
        <taxon>Hypsibiidae</taxon>
        <taxon>Hypsibius</taxon>
    </lineage>
</organism>
<evidence type="ECO:0000313" key="4">
    <source>
        <dbReference type="Proteomes" id="UP000192578"/>
    </source>
</evidence>
<feature type="compositionally biased region" description="Polar residues" evidence="1">
    <location>
        <begin position="104"/>
        <end position="114"/>
    </location>
</feature>
<dbReference type="Proteomes" id="UP000192578">
    <property type="component" value="Unassembled WGS sequence"/>
</dbReference>
<keyword evidence="2" id="KW-0732">Signal</keyword>
<feature type="chain" id="PRO_5012641905" description="Membrane-associated protein" evidence="2">
    <location>
        <begin position="24"/>
        <end position="1014"/>
    </location>
</feature>
<evidence type="ECO:0008006" key="5">
    <source>
        <dbReference type="Google" id="ProtNLM"/>
    </source>
</evidence>
<keyword evidence="4" id="KW-1185">Reference proteome</keyword>
<reference evidence="4" key="1">
    <citation type="submission" date="2017-01" db="EMBL/GenBank/DDBJ databases">
        <title>Comparative genomics of anhydrobiosis in the tardigrade Hypsibius dujardini.</title>
        <authorList>
            <person name="Yoshida Y."/>
            <person name="Koutsovoulos G."/>
            <person name="Laetsch D."/>
            <person name="Stevens L."/>
            <person name="Kumar S."/>
            <person name="Horikawa D."/>
            <person name="Ishino K."/>
            <person name="Komine S."/>
            <person name="Tomita M."/>
            <person name="Blaxter M."/>
            <person name="Arakawa K."/>
        </authorList>
    </citation>
    <scope>NUCLEOTIDE SEQUENCE [LARGE SCALE GENOMIC DNA]</scope>
    <source>
        <strain evidence="4">Z151</strain>
    </source>
</reference>
<proteinExistence type="predicted"/>
<evidence type="ECO:0000256" key="2">
    <source>
        <dbReference type="SAM" id="SignalP"/>
    </source>
</evidence>
<name>A0A1W0WXY8_HYPEX</name>
<gene>
    <name evidence="3" type="ORF">BV898_05861</name>
</gene>
<dbReference type="AlphaFoldDB" id="A0A1W0WXY8"/>
<feature type="region of interest" description="Disordered" evidence="1">
    <location>
        <begin position="104"/>
        <end position="130"/>
    </location>
</feature>
<protein>
    <recommendedName>
        <fullName evidence="5">Membrane-associated protein</fullName>
    </recommendedName>
</protein>
<dbReference type="EMBL" id="MTYJ01000033">
    <property type="protein sequence ID" value="OQV20067.1"/>
    <property type="molecule type" value="Genomic_DNA"/>
</dbReference>
<comment type="caution">
    <text evidence="3">The sequence shown here is derived from an EMBL/GenBank/DDBJ whole genome shotgun (WGS) entry which is preliminary data.</text>
</comment>
<feature type="signal peptide" evidence="2">
    <location>
        <begin position="1"/>
        <end position="23"/>
    </location>
</feature>
<sequence length="1014" mass="110066">MIMKRIVPLLALLALHGIGVVTPLEKDVVGPSPVNRTATVPDASNLDEASESFNHLQPPNEHSKEFFPSGSTATITGYRLFGGPFVTVNPSSSEIDSNAIPTVESAASTTTFSPPDSEETPTESSREMRMDLDDVTVSADTDRSSSRTVSKEYAVEATTSSYTDNPAFDQDSSAASTGASQLKVENLGAFHNFAPTESLAPMCVFHTAGQANLLVGDRVVSFDAAGKVTRTEHLQTNRTDGAVVAVDSHTLPAQEEATFLAVAQESSSGPGNVVSVYLVATENTYSLFARVQTNASISAMKLYSDSEGNILLAMAQRSFHCTANYRSECGLSLIYKVCSTGEVEVSDAVKTGNATNVKLVNDDAKSISLMYSTCETDDNGTQTCRIINHFERPGMAPLSSVQEFSCDPSSAEFFNLYGFSYYLGPSPTCDKHQISLWDNQMNFLNTFNTFQKMPDSWFIVNPGYEYCDATLIMAGVGKDGTTYYSLQSPGAAYTQLLHDPQMNVGQMWAAGGHIYCVNKSAESLSLFKMSCPKSYIGQTADPGAVPWMPDSTTEESHYSTSPEPWTMAPNPAWQEEETTIATTPSPHTTTTQQITTTTETAAEVLLTTEKAMLVYTVTTAAPPMSTTSSSPILKLGPFQFTLGSSDHNSTTTLHGKHLIHPFGMLSIHSTIVSTKNGSHLVVPPSPEVPCYRSGVIAFAEAQIRLNNIRTFCNPAVKSLNLAHLYQSKAASQFASGNLYAASLYGIRELATVVRDTAFFEVKPLSVQATFTDLEVRICEGFPTVCTIVETRSVVAQVRCYRMAKFRWTKMMNFTVPIGSRLHVETYSRSERCMMVVESPGRGASPGETSELLVYRMKSTVKALQAIHLKRISTCSNKPVQLLNVQRTVWIATDMESQDGAPCKTALFEIKDLDGAFTPVWSVDELPLSMISTRNLPQCGGDLVLLQKNDTERSLEAFTVAKNRHTGTALSHQSLPSGLDATLMTLLIDNRSFLLQQRGALAVVSELDCRAPSAL</sequence>
<evidence type="ECO:0000313" key="3">
    <source>
        <dbReference type="EMBL" id="OQV20067.1"/>
    </source>
</evidence>
<dbReference type="OrthoDB" id="10212498at2759"/>
<evidence type="ECO:0000256" key="1">
    <source>
        <dbReference type="SAM" id="MobiDB-lite"/>
    </source>
</evidence>